<keyword evidence="10" id="KW-0812">Transmembrane</keyword>
<keyword evidence="7" id="KW-0843">Virulence</keyword>
<keyword evidence="10" id="KW-1133">Transmembrane helix</keyword>
<dbReference type="Pfam" id="PF00067">
    <property type="entry name" value="p450"/>
    <property type="match status" value="1"/>
</dbReference>
<dbReference type="GO" id="GO:0020037">
    <property type="term" value="F:heme binding"/>
    <property type="evidence" value="ECO:0007669"/>
    <property type="project" value="InterPro"/>
</dbReference>
<proteinExistence type="inferred from homology"/>
<dbReference type="GO" id="GO:0005506">
    <property type="term" value="F:iron ion binding"/>
    <property type="evidence" value="ECO:0007669"/>
    <property type="project" value="InterPro"/>
</dbReference>
<dbReference type="OrthoDB" id="1844152at2759"/>
<evidence type="ECO:0000313" key="11">
    <source>
        <dbReference type="EMBL" id="THV43873.1"/>
    </source>
</evidence>
<keyword evidence="4 9" id="KW-0479">Metal-binding</keyword>
<dbReference type="InterPro" id="IPR036396">
    <property type="entry name" value="Cyt_P450_sf"/>
</dbReference>
<evidence type="ECO:0000256" key="7">
    <source>
        <dbReference type="ARBA" id="ARBA00023026"/>
    </source>
</evidence>
<evidence type="ECO:0000256" key="5">
    <source>
        <dbReference type="ARBA" id="ARBA00023002"/>
    </source>
</evidence>
<dbReference type="PRINTS" id="PR00465">
    <property type="entry name" value="EP450IV"/>
</dbReference>
<keyword evidence="5" id="KW-0560">Oxidoreductase</keyword>
<dbReference type="GO" id="GO:0004497">
    <property type="term" value="F:monooxygenase activity"/>
    <property type="evidence" value="ECO:0007669"/>
    <property type="project" value="UniProtKB-KW"/>
</dbReference>
<keyword evidence="8" id="KW-0503">Monooxygenase</keyword>
<comment type="similarity">
    <text evidence="2">Belongs to the cytochrome P450 family.</text>
</comment>
<dbReference type="InterPro" id="IPR002403">
    <property type="entry name" value="Cyt_P450_E_grp-IV"/>
</dbReference>
<dbReference type="AlphaFoldDB" id="A0A4S8QGR9"/>
<keyword evidence="10" id="KW-0472">Membrane</keyword>
<evidence type="ECO:0000256" key="4">
    <source>
        <dbReference type="ARBA" id="ARBA00022723"/>
    </source>
</evidence>
<evidence type="ECO:0000256" key="9">
    <source>
        <dbReference type="PIRSR" id="PIRSR602403-1"/>
    </source>
</evidence>
<reference evidence="11 12" key="1">
    <citation type="submission" date="2017-12" db="EMBL/GenBank/DDBJ databases">
        <title>Comparative genomics of Botrytis spp.</title>
        <authorList>
            <person name="Valero-Jimenez C.A."/>
            <person name="Tapia P."/>
            <person name="Veloso J."/>
            <person name="Silva-Moreno E."/>
            <person name="Staats M."/>
            <person name="Valdes J.H."/>
            <person name="Van Kan J.A.L."/>
        </authorList>
    </citation>
    <scope>NUCLEOTIDE SEQUENCE [LARGE SCALE GENOMIC DNA]</scope>
    <source>
        <strain evidence="11 12">MUCL435</strain>
    </source>
</reference>
<evidence type="ECO:0000256" key="3">
    <source>
        <dbReference type="ARBA" id="ARBA00022617"/>
    </source>
</evidence>
<evidence type="ECO:0000256" key="10">
    <source>
        <dbReference type="SAM" id="Phobius"/>
    </source>
</evidence>
<dbReference type="GO" id="GO:0016705">
    <property type="term" value="F:oxidoreductase activity, acting on paired donors, with incorporation or reduction of molecular oxygen"/>
    <property type="evidence" value="ECO:0007669"/>
    <property type="project" value="InterPro"/>
</dbReference>
<feature type="transmembrane region" description="Helical" evidence="10">
    <location>
        <begin position="6"/>
        <end position="28"/>
    </location>
</feature>
<comment type="cofactor">
    <cofactor evidence="1 9">
        <name>heme</name>
        <dbReference type="ChEBI" id="CHEBI:30413"/>
    </cofactor>
</comment>
<evidence type="ECO:0008006" key="13">
    <source>
        <dbReference type="Google" id="ProtNLM"/>
    </source>
</evidence>
<dbReference type="SUPFAM" id="SSF48264">
    <property type="entry name" value="Cytochrome P450"/>
    <property type="match status" value="1"/>
</dbReference>
<dbReference type="CDD" id="cd11041">
    <property type="entry name" value="CYP503A1-like"/>
    <property type="match status" value="1"/>
</dbReference>
<accession>A0A4S8QGR9</accession>
<dbReference type="PANTHER" id="PTHR46206:SF1">
    <property type="entry name" value="P450, PUTATIVE (EUROFUNG)-RELATED"/>
    <property type="match status" value="1"/>
</dbReference>
<gene>
    <name evidence="11" type="ORF">BGAL_0841g00020</name>
</gene>
<evidence type="ECO:0000256" key="2">
    <source>
        <dbReference type="ARBA" id="ARBA00010617"/>
    </source>
</evidence>
<evidence type="ECO:0000256" key="8">
    <source>
        <dbReference type="ARBA" id="ARBA00023033"/>
    </source>
</evidence>
<organism evidence="11 12">
    <name type="scientific">Botrytis galanthina</name>
    <dbReference type="NCBI Taxonomy" id="278940"/>
    <lineage>
        <taxon>Eukaryota</taxon>
        <taxon>Fungi</taxon>
        <taxon>Dikarya</taxon>
        <taxon>Ascomycota</taxon>
        <taxon>Pezizomycotina</taxon>
        <taxon>Leotiomycetes</taxon>
        <taxon>Helotiales</taxon>
        <taxon>Sclerotiniaceae</taxon>
        <taxon>Botrytis</taxon>
    </lineage>
</organism>
<sequence>MFGVEHLPILALIATILYLLQVLVVSFLQSRNQPKVWSKLETIGISSGGMFRWAWALTKSIFSTREYASEGYKRFSKALNLPFALPTTWTGRSVVVVPPSILHHMLTRPDKLPGSEITNILGLIETIQLPYVISDPDIYLNALHFDVVRRKMSKKDMHLFASMTAEEIDLAFSDIWGTSKEWKTINGWDTCGRVITRTAERMMLGLPMGRNEKLLEASRLYANSVLLGGAIMNCFPPWARKVVAPVIALRAKFYQKRCVNILIPIINERIHIFREGKEGDDVPDDFLQWLVEICAKDGLHQLDAPRIANRLIALMTPLIFAVCYVFAHAVIDLYGSPSKEEFLSGLEAECSRVSSLNDGLKTAESVEALYRVDSTIRESMRVSDVAVVNLYRDVISGELDIGNGIVIPQGVRMAFPTQNIHLDPDTYEDPKRFDAFRFVRKFEGLDETTQQQKAQERELIVTPTVSFLPLGYGRHACPGRWFAAQTMKQGLAYIIMNYDVELVGPPVKRTALLNQMIPPVDKQIRIRRKS</sequence>
<evidence type="ECO:0000256" key="6">
    <source>
        <dbReference type="ARBA" id="ARBA00023004"/>
    </source>
</evidence>
<dbReference type="EMBL" id="PQXL01000836">
    <property type="protein sequence ID" value="THV43873.1"/>
    <property type="molecule type" value="Genomic_DNA"/>
</dbReference>
<keyword evidence="3 9" id="KW-0349">Heme</keyword>
<dbReference type="PANTHER" id="PTHR46206">
    <property type="entry name" value="CYTOCHROME P450"/>
    <property type="match status" value="1"/>
</dbReference>
<keyword evidence="6 9" id="KW-0408">Iron</keyword>
<dbReference type="Gene3D" id="1.10.630.10">
    <property type="entry name" value="Cytochrome P450"/>
    <property type="match status" value="1"/>
</dbReference>
<evidence type="ECO:0000256" key="1">
    <source>
        <dbReference type="ARBA" id="ARBA00001971"/>
    </source>
</evidence>
<feature type="transmembrane region" description="Helical" evidence="10">
    <location>
        <begin position="311"/>
        <end position="331"/>
    </location>
</feature>
<evidence type="ECO:0000313" key="12">
    <source>
        <dbReference type="Proteomes" id="UP000308671"/>
    </source>
</evidence>
<comment type="caution">
    <text evidence="11">The sequence shown here is derived from an EMBL/GenBank/DDBJ whole genome shotgun (WGS) entry which is preliminary data.</text>
</comment>
<name>A0A4S8QGR9_9HELO</name>
<feature type="binding site" description="axial binding residue" evidence="9">
    <location>
        <position position="477"/>
    </location>
    <ligand>
        <name>heme</name>
        <dbReference type="ChEBI" id="CHEBI:30413"/>
    </ligand>
    <ligandPart>
        <name>Fe</name>
        <dbReference type="ChEBI" id="CHEBI:18248"/>
    </ligandPart>
</feature>
<dbReference type="InterPro" id="IPR001128">
    <property type="entry name" value="Cyt_P450"/>
</dbReference>
<protein>
    <recommendedName>
        <fullName evidence="13">Cytochrome P450</fullName>
    </recommendedName>
</protein>
<dbReference type="Proteomes" id="UP000308671">
    <property type="component" value="Unassembled WGS sequence"/>
</dbReference>
<keyword evidence="12" id="KW-1185">Reference proteome</keyword>